<dbReference type="Pfam" id="PF12833">
    <property type="entry name" value="HTH_18"/>
    <property type="match status" value="1"/>
</dbReference>
<dbReference type="Gene3D" id="1.25.40.10">
    <property type="entry name" value="Tetratricopeptide repeat domain"/>
    <property type="match status" value="2"/>
</dbReference>
<evidence type="ECO:0000259" key="6">
    <source>
        <dbReference type="PROSITE" id="PS01124"/>
    </source>
</evidence>
<proteinExistence type="predicted"/>
<dbReference type="SUPFAM" id="SSF46689">
    <property type="entry name" value="Homeodomain-like"/>
    <property type="match status" value="1"/>
</dbReference>
<gene>
    <name evidence="7" type="ORF">GJV77_07300</name>
</gene>
<evidence type="ECO:0000256" key="2">
    <source>
        <dbReference type="ARBA" id="ARBA00023125"/>
    </source>
</evidence>
<dbReference type="Proteomes" id="UP000488936">
    <property type="component" value="Unassembled WGS sequence"/>
</dbReference>
<dbReference type="RefSeq" id="WP_155035718.1">
    <property type="nucleotide sequence ID" value="NZ_JBHTIG010000014.1"/>
</dbReference>
<dbReference type="SMART" id="SM00028">
    <property type="entry name" value="TPR"/>
    <property type="match status" value="3"/>
</dbReference>
<dbReference type="EMBL" id="WMJY01000013">
    <property type="protein sequence ID" value="MTH29722.1"/>
    <property type="molecule type" value="Genomic_DNA"/>
</dbReference>
<dbReference type="SUPFAM" id="SSF48452">
    <property type="entry name" value="TPR-like"/>
    <property type="match status" value="1"/>
</dbReference>
<dbReference type="GO" id="GO:0043565">
    <property type="term" value="F:sequence-specific DNA binding"/>
    <property type="evidence" value="ECO:0007669"/>
    <property type="project" value="InterPro"/>
</dbReference>
<protein>
    <submittedName>
        <fullName evidence="7">Helix-turn-helix domain-containing protein</fullName>
    </submittedName>
</protein>
<evidence type="ECO:0000256" key="1">
    <source>
        <dbReference type="ARBA" id="ARBA00023015"/>
    </source>
</evidence>
<dbReference type="Gene3D" id="1.10.10.60">
    <property type="entry name" value="Homeodomain-like"/>
    <property type="match status" value="1"/>
</dbReference>
<evidence type="ECO:0000256" key="4">
    <source>
        <dbReference type="SAM" id="Phobius"/>
    </source>
</evidence>
<dbReference type="InterPro" id="IPR018060">
    <property type="entry name" value="HTH_AraC"/>
</dbReference>
<feature type="domain" description="HTH araC/xylS-type" evidence="6">
    <location>
        <begin position="418"/>
        <end position="520"/>
    </location>
</feature>
<dbReference type="GO" id="GO:0003700">
    <property type="term" value="F:DNA-binding transcription factor activity"/>
    <property type="evidence" value="ECO:0007669"/>
    <property type="project" value="InterPro"/>
</dbReference>
<sequence length="529" mass="61654">MNRQVLHHVLLLFVLGMPFAKAEQQHSAADVILAKILTDVRPVDKDRAYFLVDSIYHNNSEPETKIHALFIHAYLYHDAFDVPHSLEKSFEAIALAEKHKAYKWLSRLYGFAGAEYSRLGLFTEAQLYFNKVEPVLPKIVNEKDRIFSTYYYYHLLSAFYFEQEKYEQSIESIEQSEDELIKIAPMLLHNSHYIVSDLQNKGLNYQKLKKYDIALDLYNQALTHLNKDADLAESLTAAYVYAGLGQVYLLERNPAQNKEIQAYLHKALSIAIQNNNRDLKKDTYLSLSEYYEYIGDLVNYRKYNKAFLNELETKQQFKETTIDQLLHKQYLLQNKIDNKNKNYFVIIITILGALVLVPIFILLKNRKSNSLLNAKKQNKDYLQQLTTCSRTDLPLHLPGVAWNTTVIAPDDTELTERLRQFEFSKGYLDSTLSLESLAKLLHTDSKSLNQVLKRYKNTDFKTYLSQLRLLAVIDMLRFEKKYRKYKIGHLATSVGYNSHSSFTVEFKKQIGVNPSFFIQYLKEIEHKPA</sequence>
<evidence type="ECO:0000256" key="5">
    <source>
        <dbReference type="SAM" id="SignalP"/>
    </source>
</evidence>
<feature type="transmembrane region" description="Helical" evidence="4">
    <location>
        <begin position="343"/>
        <end position="363"/>
    </location>
</feature>
<evidence type="ECO:0000313" key="7">
    <source>
        <dbReference type="EMBL" id="MTH29722.1"/>
    </source>
</evidence>
<keyword evidence="4" id="KW-0472">Membrane</keyword>
<keyword evidence="4" id="KW-1133">Transmembrane helix</keyword>
<dbReference type="InterPro" id="IPR011990">
    <property type="entry name" value="TPR-like_helical_dom_sf"/>
</dbReference>
<keyword evidence="8" id="KW-1185">Reference proteome</keyword>
<reference evidence="7 8" key="1">
    <citation type="journal article" date="2006" name="Int. J. Syst. Evol. Microbiol.">
        <title>Myroides pelagicus sp. nov., isolated from seawater in Thailand.</title>
        <authorList>
            <person name="Yoon J."/>
            <person name="Maneerat S."/>
            <person name="Kawai F."/>
            <person name="Yokota A."/>
        </authorList>
    </citation>
    <scope>NUCLEOTIDE SEQUENCE [LARGE SCALE GENOMIC DNA]</scope>
    <source>
        <strain evidence="7 8">SM1T</strain>
    </source>
</reference>
<organism evidence="7 8">
    <name type="scientific">Myroides pelagicus</name>
    <dbReference type="NCBI Taxonomy" id="270914"/>
    <lineage>
        <taxon>Bacteria</taxon>
        <taxon>Pseudomonadati</taxon>
        <taxon>Bacteroidota</taxon>
        <taxon>Flavobacteriia</taxon>
        <taxon>Flavobacteriales</taxon>
        <taxon>Flavobacteriaceae</taxon>
        <taxon>Myroides</taxon>
    </lineage>
</organism>
<dbReference type="InterPro" id="IPR019734">
    <property type="entry name" value="TPR_rpt"/>
</dbReference>
<dbReference type="OrthoDB" id="5295174at2"/>
<dbReference type="PROSITE" id="PS01124">
    <property type="entry name" value="HTH_ARAC_FAMILY_2"/>
    <property type="match status" value="1"/>
</dbReference>
<dbReference type="InterPro" id="IPR009057">
    <property type="entry name" value="Homeodomain-like_sf"/>
</dbReference>
<evidence type="ECO:0000256" key="3">
    <source>
        <dbReference type="ARBA" id="ARBA00023163"/>
    </source>
</evidence>
<dbReference type="SMART" id="SM00342">
    <property type="entry name" value="HTH_ARAC"/>
    <property type="match status" value="1"/>
</dbReference>
<feature type="signal peptide" evidence="5">
    <location>
        <begin position="1"/>
        <end position="22"/>
    </location>
</feature>
<dbReference type="PANTHER" id="PTHR43280:SF2">
    <property type="entry name" value="HTH-TYPE TRANSCRIPTIONAL REGULATOR EXSA"/>
    <property type="match status" value="1"/>
</dbReference>
<name>A0A7K1GLF7_9FLAO</name>
<dbReference type="PANTHER" id="PTHR43280">
    <property type="entry name" value="ARAC-FAMILY TRANSCRIPTIONAL REGULATOR"/>
    <property type="match status" value="1"/>
</dbReference>
<dbReference type="AlphaFoldDB" id="A0A7K1GLF7"/>
<comment type="caution">
    <text evidence="7">The sequence shown here is derived from an EMBL/GenBank/DDBJ whole genome shotgun (WGS) entry which is preliminary data.</text>
</comment>
<accession>A0A7K1GLF7</accession>
<keyword evidence="5" id="KW-0732">Signal</keyword>
<keyword evidence="3" id="KW-0804">Transcription</keyword>
<keyword evidence="2" id="KW-0238">DNA-binding</keyword>
<keyword evidence="1" id="KW-0805">Transcription regulation</keyword>
<keyword evidence="4" id="KW-0812">Transmembrane</keyword>
<feature type="chain" id="PRO_5029540862" evidence="5">
    <location>
        <begin position="23"/>
        <end position="529"/>
    </location>
</feature>
<evidence type="ECO:0000313" key="8">
    <source>
        <dbReference type="Proteomes" id="UP000488936"/>
    </source>
</evidence>